<proteinExistence type="predicted"/>
<protein>
    <recommendedName>
        <fullName evidence="5">FlgN family protein</fullName>
    </recommendedName>
</protein>
<name>H7ENT5_9SPIR</name>
<evidence type="ECO:0008006" key="5">
    <source>
        <dbReference type="Google" id="ProtNLM"/>
    </source>
</evidence>
<evidence type="ECO:0000313" key="3">
    <source>
        <dbReference type="EMBL" id="EIC00568.1"/>
    </source>
</evidence>
<feature type="coiled-coil region" evidence="1">
    <location>
        <begin position="188"/>
        <end position="215"/>
    </location>
</feature>
<accession>H7ENT5</accession>
<gene>
    <name evidence="3" type="ORF">TresaDRAFT_0041</name>
</gene>
<dbReference type="EMBL" id="AGRW01000054">
    <property type="protein sequence ID" value="EIC00568.1"/>
    <property type="molecule type" value="Genomic_DNA"/>
</dbReference>
<feature type="compositionally biased region" description="Basic and acidic residues" evidence="2">
    <location>
        <begin position="36"/>
        <end position="47"/>
    </location>
</feature>
<evidence type="ECO:0000313" key="4">
    <source>
        <dbReference type="Proteomes" id="UP000003571"/>
    </source>
</evidence>
<dbReference type="RefSeq" id="WP_002706218.1">
    <property type="nucleotide sequence ID" value="NZ_AGRW01000054.1"/>
</dbReference>
<reference evidence="3 4" key="1">
    <citation type="submission" date="2011-09" db="EMBL/GenBank/DDBJ databases">
        <title>The draft genome of Treponema saccharophilum DSM 2985.</title>
        <authorList>
            <consortium name="US DOE Joint Genome Institute (JGI-PGF)"/>
            <person name="Lucas S."/>
            <person name="Copeland A."/>
            <person name="Lapidus A."/>
            <person name="Glavina del Rio T."/>
            <person name="Dalin E."/>
            <person name="Tice H."/>
            <person name="Bruce D."/>
            <person name="Goodwin L."/>
            <person name="Pitluck S."/>
            <person name="Peters L."/>
            <person name="Kyrpides N."/>
            <person name="Mavromatis K."/>
            <person name="Ivanova N."/>
            <person name="Markowitz V."/>
            <person name="Cheng J.-F."/>
            <person name="Hugenholtz P."/>
            <person name="Woyke T."/>
            <person name="Wu D."/>
            <person name="Gronow S."/>
            <person name="Wellnitz S."/>
            <person name="Brambilla E."/>
            <person name="Klenk H.-P."/>
            <person name="Eisen J.A."/>
        </authorList>
    </citation>
    <scope>NUCLEOTIDE SEQUENCE [LARGE SCALE GENOMIC DNA]</scope>
    <source>
        <strain evidence="3 4">DSM 2985</strain>
    </source>
</reference>
<evidence type="ECO:0000256" key="2">
    <source>
        <dbReference type="SAM" id="MobiDB-lite"/>
    </source>
</evidence>
<dbReference type="AlphaFoldDB" id="H7ENT5"/>
<feature type="compositionally biased region" description="Basic and acidic residues" evidence="2">
    <location>
        <begin position="54"/>
        <end position="66"/>
    </location>
</feature>
<dbReference type="Proteomes" id="UP000003571">
    <property type="component" value="Unassembled WGS sequence"/>
</dbReference>
<feature type="region of interest" description="Disordered" evidence="2">
    <location>
        <begin position="91"/>
        <end position="111"/>
    </location>
</feature>
<dbReference type="PATRIC" id="fig|907348.3.peg.2617"/>
<evidence type="ECO:0000256" key="1">
    <source>
        <dbReference type="SAM" id="Coils"/>
    </source>
</evidence>
<dbReference type="STRING" id="907348.TresaDRAFT_0041"/>
<keyword evidence="1" id="KW-0175">Coiled coil</keyword>
<keyword evidence="4" id="KW-1185">Reference proteome</keyword>
<dbReference type="eggNOG" id="ENOG5030UA7">
    <property type="taxonomic scope" value="Bacteria"/>
</dbReference>
<organism evidence="3 4">
    <name type="scientific">Treponema saccharophilum DSM 2985</name>
    <dbReference type="NCBI Taxonomy" id="907348"/>
    <lineage>
        <taxon>Bacteria</taxon>
        <taxon>Pseudomonadati</taxon>
        <taxon>Spirochaetota</taxon>
        <taxon>Spirochaetia</taxon>
        <taxon>Spirochaetales</taxon>
        <taxon>Treponemataceae</taxon>
        <taxon>Treponema</taxon>
    </lineage>
</organism>
<comment type="caution">
    <text evidence="3">The sequence shown here is derived from an EMBL/GenBank/DDBJ whole genome shotgun (WGS) entry which is preliminary data.</text>
</comment>
<dbReference type="OrthoDB" id="360957at2"/>
<feature type="region of interest" description="Disordered" evidence="2">
    <location>
        <begin position="24"/>
        <end position="78"/>
    </location>
</feature>
<sequence>MADDIVDFSFDEVVAQMDEDDGFGVMADDSAAENARGVDETSREKASAADVFVDDARSEDECASVHEEDEPSPAVPENSAAVVPVQEVDAAFAEKNPEEIPSGGDDSGDVPPVEDENRAIEEAGAAFNPLDPESVGNFLEKMGVSPDLIESKKCLVDVMQRENDLLDEILRTQAELHDFVRQKNWDSLNEKLESLQNLSDSFSELEEERETLCELIDMRSDEELSPVLTQVRGKLQKSKIENHALNEYITTTRKFLQGVFDSVVPQRRNVLYSKTGKIVRPEISGVSLDISL</sequence>